<name>A0A017RZ24_9CLOT</name>
<dbReference type="AlphaFoldDB" id="A0A017RZ24"/>
<dbReference type="EMBL" id="AZQP01000002">
    <property type="protein sequence ID" value="EYE89644.1"/>
    <property type="molecule type" value="Genomic_DNA"/>
</dbReference>
<protein>
    <recommendedName>
        <fullName evidence="4">Spore coat associated protein JA (CotJA)</fullName>
    </recommendedName>
</protein>
<gene>
    <name evidence="2" type="ORF">Q428_01085</name>
</gene>
<dbReference type="Pfam" id="PF11007">
    <property type="entry name" value="CotJA"/>
    <property type="match status" value="1"/>
</dbReference>
<feature type="region of interest" description="Disordered" evidence="1">
    <location>
        <begin position="1"/>
        <end position="20"/>
    </location>
</feature>
<sequence>MKRDHEKDNEMQSKSQKDMEKCVSQELVIKNVRLAAAYVPYQKMCNTFSPIDALKRGTAFPELFSPYDKKDKKSKLEKEDKGRDYYEE</sequence>
<dbReference type="RefSeq" id="WP_051514792.1">
    <property type="nucleotide sequence ID" value="NZ_AZQP01000002.1"/>
</dbReference>
<dbReference type="InterPro" id="IPR020256">
    <property type="entry name" value="Spore_coat_CotJA"/>
</dbReference>
<comment type="caution">
    <text evidence="2">The sequence shown here is derived from an EMBL/GenBank/DDBJ whole genome shotgun (WGS) entry which is preliminary data.</text>
</comment>
<organism evidence="2 3">
    <name type="scientific">Fervidicella metallireducens AeB</name>
    <dbReference type="NCBI Taxonomy" id="1403537"/>
    <lineage>
        <taxon>Bacteria</taxon>
        <taxon>Bacillati</taxon>
        <taxon>Bacillota</taxon>
        <taxon>Clostridia</taxon>
        <taxon>Eubacteriales</taxon>
        <taxon>Clostridiaceae</taxon>
        <taxon>Fervidicella</taxon>
    </lineage>
</organism>
<dbReference type="STRING" id="1403537.Q428_01085"/>
<dbReference type="OrthoDB" id="9800571at2"/>
<proteinExistence type="predicted"/>
<dbReference type="Proteomes" id="UP000019681">
    <property type="component" value="Unassembled WGS sequence"/>
</dbReference>
<evidence type="ECO:0000313" key="2">
    <source>
        <dbReference type="EMBL" id="EYE89644.1"/>
    </source>
</evidence>
<keyword evidence="3" id="KW-1185">Reference proteome</keyword>
<evidence type="ECO:0000256" key="1">
    <source>
        <dbReference type="SAM" id="MobiDB-lite"/>
    </source>
</evidence>
<evidence type="ECO:0000313" key="3">
    <source>
        <dbReference type="Proteomes" id="UP000019681"/>
    </source>
</evidence>
<reference evidence="2 3" key="1">
    <citation type="journal article" date="2014" name="Genome Announc.">
        <title>Draft Genome Sequence of Fervidicella metallireducens Strain AeBT, an Iron-Reducing Thermoanaerobe from the Great Artesian Basin.</title>
        <authorList>
            <person name="Patel B.K."/>
        </authorList>
    </citation>
    <scope>NUCLEOTIDE SEQUENCE [LARGE SCALE GENOMIC DNA]</scope>
    <source>
        <strain evidence="2 3">AeB</strain>
    </source>
</reference>
<evidence type="ECO:0008006" key="4">
    <source>
        <dbReference type="Google" id="ProtNLM"/>
    </source>
</evidence>
<accession>A0A017RZ24</accession>